<gene>
    <name evidence="1" type="ORF">SAMN05443529_11680</name>
</gene>
<dbReference type="OrthoDB" id="361893at2"/>
<dbReference type="STRING" id="1121419.SAMN05443529_11680"/>
<accession>A0A1G8E7V1</accession>
<name>A0A1G8E7V1_9FIRM</name>
<evidence type="ECO:0008006" key="3">
    <source>
        <dbReference type="Google" id="ProtNLM"/>
    </source>
</evidence>
<evidence type="ECO:0000313" key="1">
    <source>
        <dbReference type="EMBL" id="SDH66022.1"/>
    </source>
</evidence>
<proteinExistence type="predicted"/>
<dbReference type="EMBL" id="FNCP01000016">
    <property type="protein sequence ID" value="SDH66022.1"/>
    <property type="molecule type" value="Genomic_DNA"/>
</dbReference>
<reference evidence="2" key="1">
    <citation type="submission" date="2016-10" db="EMBL/GenBank/DDBJ databases">
        <authorList>
            <person name="Varghese N."/>
            <person name="Submissions S."/>
        </authorList>
    </citation>
    <scope>NUCLEOTIDE SEQUENCE [LARGE SCALE GENOMIC DNA]</scope>
    <source>
        <strain evidence="2">DSM 8344</strain>
    </source>
</reference>
<dbReference type="AlphaFoldDB" id="A0A1G8E7V1"/>
<keyword evidence="2" id="KW-1185">Reference proteome</keyword>
<evidence type="ECO:0000313" key="2">
    <source>
        <dbReference type="Proteomes" id="UP000198656"/>
    </source>
</evidence>
<organism evidence="1 2">
    <name type="scientific">Desulfosporosinus hippei DSM 8344</name>
    <dbReference type="NCBI Taxonomy" id="1121419"/>
    <lineage>
        <taxon>Bacteria</taxon>
        <taxon>Bacillati</taxon>
        <taxon>Bacillota</taxon>
        <taxon>Clostridia</taxon>
        <taxon>Eubacteriales</taxon>
        <taxon>Desulfitobacteriaceae</taxon>
        <taxon>Desulfosporosinus</taxon>
    </lineage>
</organism>
<sequence length="84" mass="9670">MSKLKKLLERIKNNPRQVRFEELDKILLHYGFSKRQPSGGSSHYTYKLGESRLTVPFKKPHIGEAYVELALNVLKGVIDDEQDA</sequence>
<dbReference type="Proteomes" id="UP000198656">
    <property type="component" value="Unassembled WGS sequence"/>
</dbReference>
<protein>
    <recommendedName>
        <fullName evidence="3">HicA toxin of toxin-antitoxin</fullName>
    </recommendedName>
</protein>